<feature type="domain" description="Glycosyltransferase 2-like" evidence="2">
    <location>
        <begin position="62"/>
        <end position="254"/>
    </location>
</feature>
<accession>A0A0S6VP58</accession>
<feature type="transmembrane region" description="Helical" evidence="1">
    <location>
        <begin position="226"/>
        <end position="244"/>
    </location>
</feature>
<keyword evidence="4" id="KW-1185">Reference proteome</keyword>
<reference evidence="3" key="1">
    <citation type="journal article" date="2015" name="PeerJ">
        <title>First genomic representation of candidate bacterial phylum KSB3 points to enhanced environmental sensing as a trigger of wastewater bulking.</title>
        <authorList>
            <person name="Sekiguchi Y."/>
            <person name="Ohashi A."/>
            <person name="Parks D.H."/>
            <person name="Yamauchi T."/>
            <person name="Tyson G.W."/>
            <person name="Hugenholtz P."/>
        </authorList>
    </citation>
    <scope>NUCLEOTIDE SEQUENCE [LARGE SCALE GENOMIC DNA]</scope>
</reference>
<evidence type="ECO:0000259" key="2">
    <source>
        <dbReference type="Pfam" id="PF13632"/>
    </source>
</evidence>
<feature type="transmembrane region" description="Helical" evidence="1">
    <location>
        <begin position="250"/>
        <end position="269"/>
    </location>
</feature>
<evidence type="ECO:0000313" key="3">
    <source>
        <dbReference type="EMBL" id="GAK48808.1"/>
    </source>
</evidence>
<dbReference type="Pfam" id="PF13632">
    <property type="entry name" value="Glyco_trans_2_3"/>
    <property type="match status" value="1"/>
</dbReference>
<dbReference type="HOGENOM" id="CLU_075518_0_0_0"/>
<evidence type="ECO:0000313" key="4">
    <source>
        <dbReference type="Proteomes" id="UP000030700"/>
    </source>
</evidence>
<dbReference type="STRING" id="1499966.U14_00015"/>
<sequence length="330" mass="37318">MKFPTISIILPRREQDSSEQAIQAVLHSDYPSECLEIIETIGNHPSTQRNRAAAMAQGELLYFLDNDSFVSPMLFRQIARHYDTGNPQEIIAVGGPNVTPDTDSILQQLAGHALASPFAHAKMAARYVPSGGIREAGEQELILCNLSIRRDIFLKEGGFNEELYPNEENEFITRLRRKGYRFLYDPNVVVSRSRRTHVGAFMRQMFGYGRGRARQTLVEGFSRHSLLFFLPSTLLLYLCALPFLTAPFGRMAWCPGIVYVSGAVGSALFQCGWRQRYWKFVPLLPFWFLLMHLSYGAGMLYGFAAPHPPRKPGAANADIRLVRRKTLSNR</sequence>
<dbReference type="SUPFAM" id="SSF53448">
    <property type="entry name" value="Nucleotide-diphospho-sugar transferases"/>
    <property type="match status" value="1"/>
</dbReference>
<keyword evidence="1" id="KW-1133">Transmembrane helix</keyword>
<dbReference type="InterPro" id="IPR001173">
    <property type="entry name" value="Glyco_trans_2-like"/>
</dbReference>
<dbReference type="PANTHER" id="PTHR43685">
    <property type="entry name" value="GLYCOSYLTRANSFERASE"/>
    <property type="match status" value="1"/>
</dbReference>
<organism evidence="3">
    <name type="scientific">Candidatus Moduliflexus flocculans</name>
    <dbReference type="NCBI Taxonomy" id="1499966"/>
    <lineage>
        <taxon>Bacteria</taxon>
        <taxon>Candidatus Moduliflexota</taxon>
        <taxon>Candidatus Moduliflexia</taxon>
        <taxon>Candidatus Moduliflexales</taxon>
        <taxon>Candidatus Moduliflexaceae</taxon>
    </lineage>
</organism>
<dbReference type="InterPro" id="IPR029044">
    <property type="entry name" value="Nucleotide-diphossugar_trans"/>
</dbReference>
<name>A0A0S6VP58_9BACT</name>
<dbReference type="InterPro" id="IPR050834">
    <property type="entry name" value="Glycosyltransf_2"/>
</dbReference>
<dbReference type="AlphaFoldDB" id="A0A0S6VP58"/>
<dbReference type="Proteomes" id="UP000030700">
    <property type="component" value="Unassembled WGS sequence"/>
</dbReference>
<keyword evidence="1" id="KW-0812">Transmembrane</keyword>
<protein>
    <recommendedName>
        <fullName evidence="2">Glycosyltransferase 2-like domain-containing protein</fullName>
    </recommendedName>
</protein>
<dbReference type="PANTHER" id="PTHR43685:SF3">
    <property type="entry name" value="SLR2126 PROTEIN"/>
    <property type="match status" value="1"/>
</dbReference>
<keyword evidence="1" id="KW-0472">Membrane</keyword>
<dbReference type="Gene3D" id="3.90.550.10">
    <property type="entry name" value="Spore Coat Polysaccharide Biosynthesis Protein SpsA, Chain A"/>
    <property type="match status" value="1"/>
</dbReference>
<feature type="transmembrane region" description="Helical" evidence="1">
    <location>
        <begin position="281"/>
        <end position="304"/>
    </location>
</feature>
<proteinExistence type="predicted"/>
<evidence type="ECO:0000256" key="1">
    <source>
        <dbReference type="SAM" id="Phobius"/>
    </source>
</evidence>
<dbReference type="EMBL" id="DF820455">
    <property type="protein sequence ID" value="GAK48808.1"/>
    <property type="molecule type" value="Genomic_DNA"/>
</dbReference>
<gene>
    <name evidence="3" type="ORF">U14_00015</name>
</gene>